<dbReference type="Pfam" id="PF01261">
    <property type="entry name" value="AP_endonuc_2"/>
    <property type="match status" value="1"/>
</dbReference>
<evidence type="ECO:0000313" key="4">
    <source>
        <dbReference type="EMBL" id="BBA96414.1"/>
    </source>
</evidence>
<dbReference type="PROSITE" id="PS51318">
    <property type="entry name" value="TAT"/>
    <property type="match status" value="1"/>
</dbReference>
<gene>
    <name evidence="4" type="ORF">RVR_1698</name>
</gene>
<evidence type="ECO:0000256" key="1">
    <source>
        <dbReference type="SAM" id="MobiDB-lite"/>
    </source>
</evidence>
<sequence>MDRRRFLRTAAATSAGTVGALTATGTAHAAAPSAPSAPPTLSAPSAPAAHGAAAPRLTWTVFSRHLQWLTTQAHAWSHPKDTGALIGETAAGLGFAAVDLTVRSGGHVEPAQVGTALAPMLAGIRGAGVECDQITTDIATAAGPYAEQVLAAAAGSGVRLFRWSSLAYPPGAPAFGTAAVRRRIASVRAEVAAVAALADRHHLVGIYHPFSGGAVGSALWDLVDLLAPYSPHSLGINYATEHMFAEGAVSAWKFNLQAAAPQVLGVALADMTLVRGAAGGASESGAFPGTGLVDFAALFTLLRQAGFRGPVEVLTEYVHQGVNLNSTFWADSPGFTLTPAQMRATLADALAAYRSFATAGGWTAAEQRA</sequence>
<reference evidence="4 5" key="2">
    <citation type="journal article" date="2011" name="J. Antibiot.">
        <title>Furaquinocins I and J: novel polyketide isoprenoid hybrid compounds from Streptomyces reveromyceticus SN-593.</title>
        <authorList>
            <person name="Panthee S."/>
            <person name="Takahashi S."/>
            <person name="Takagi H."/>
            <person name="Nogawa T."/>
            <person name="Oowada E."/>
            <person name="Uramoto M."/>
            <person name="Osada H."/>
        </authorList>
    </citation>
    <scope>NUCLEOTIDE SEQUENCE [LARGE SCALE GENOMIC DNA]</scope>
    <source>
        <strain evidence="4 5">SN-593</strain>
    </source>
</reference>
<feature type="signal peptide" evidence="2">
    <location>
        <begin position="1"/>
        <end position="29"/>
    </location>
</feature>
<keyword evidence="5" id="KW-1185">Reference proteome</keyword>
<keyword evidence="2" id="KW-0732">Signal</keyword>
<feature type="chain" id="PRO_5032343956" description="Xylose isomerase-like TIM barrel domain-containing protein" evidence="2">
    <location>
        <begin position="30"/>
        <end position="369"/>
    </location>
</feature>
<evidence type="ECO:0000259" key="3">
    <source>
        <dbReference type="Pfam" id="PF01261"/>
    </source>
</evidence>
<dbReference type="InterPro" id="IPR036237">
    <property type="entry name" value="Xyl_isomerase-like_sf"/>
</dbReference>
<reference evidence="4 5" key="4">
    <citation type="journal article" date="2020" name="Sci. Rep.">
        <title>beta-carboline chemical signals induce reveromycin production through a LuxR family regulator in Streptomyces sp. SN-593.</title>
        <authorList>
            <person name="Panthee S."/>
            <person name="Kito N."/>
            <person name="Hayashi T."/>
            <person name="Shimizu T."/>
            <person name="Ishikawa J."/>
            <person name="Hamamoto H."/>
            <person name="Osada H."/>
            <person name="Takahashi S."/>
        </authorList>
    </citation>
    <scope>NUCLEOTIDE SEQUENCE [LARGE SCALE GENOMIC DNA]</scope>
    <source>
        <strain evidence="4 5">SN-593</strain>
    </source>
</reference>
<protein>
    <recommendedName>
        <fullName evidence="3">Xylose isomerase-like TIM barrel domain-containing protein</fullName>
    </recommendedName>
</protein>
<organism evidence="4 5">
    <name type="scientific">Actinacidiphila reveromycinica</name>
    <dbReference type="NCBI Taxonomy" id="659352"/>
    <lineage>
        <taxon>Bacteria</taxon>
        <taxon>Bacillati</taxon>
        <taxon>Actinomycetota</taxon>
        <taxon>Actinomycetes</taxon>
        <taxon>Kitasatosporales</taxon>
        <taxon>Streptomycetaceae</taxon>
        <taxon>Actinacidiphila</taxon>
    </lineage>
</organism>
<dbReference type="Gene3D" id="3.20.20.150">
    <property type="entry name" value="Divalent-metal-dependent TIM barrel enzymes"/>
    <property type="match status" value="1"/>
</dbReference>
<accession>A0A7U3VMB7</accession>
<reference evidence="4 5" key="3">
    <citation type="journal article" date="2011" name="Nat. Chem. Biol.">
        <title>Reveromycin A biosynthesis uses RevG and RevJ for stereospecific spiroacetal formation.</title>
        <authorList>
            <person name="Takahashi S."/>
            <person name="Toyoda A."/>
            <person name="Sekiyama Y."/>
            <person name="Takagi H."/>
            <person name="Nogawa T."/>
            <person name="Uramoto M."/>
            <person name="Suzuki R."/>
            <person name="Koshino H."/>
            <person name="Kumano T."/>
            <person name="Panthee S."/>
            <person name="Dairi T."/>
            <person name="Ishikawa J."/>
            <person name="Ikeda H."/>
            <person name="Sakaki Y."/>
            <person name="Osada H."/>
        </authorList>
    </citation>
    <scope>NUCLEOTIDE SEQUENCE [LARGE SCALE GENOMIC DNA]</scope>
    <source>
        <strain evidence="4 5">SN-593</strain>
    </source>
</reference>
<dbReference type="SUPFAM" id="SSF51658">
    <property type="entry name" value="Xylose isomerase-like"/>
    <property type="match status" value="1"/>
</dbReference>
<evidence type="ECO:0000256" key="2">
    <source>
        <dbReference type="SAM" id="SignalP"/>
    </source>
</evidence>
<feature type="domain" description="Xylose isomerase-like TIM barrel" evidence="3">
    <location>
        <begin position="163"/>
        <end position="316"/>
    </location>
</feature>
<proteinExistence type="predicted"/>
<dbReference type="InterPro" id="IPR013022">
    <property type="entry name" value="Xyl_isomerase-like_TIM-brl"/>
</dbReference>
<dbReference type="KEGG" id="arev:RVR_1698"/>
<reference evidence="4 5" key="1">
    <citation type="journal article" date="2010" name="J. Bacteriol.">
        <title>Biochemical characterization of a novel indole prenyltransferase from Streptomyces sp. SN-593.</title>
        <authorList>
            <person name="Takahashi S."/>
            <person name="Takagi H."/>
            <person name="Toyoda A."/>
            <person name="Uramoto M."/>
            <person name="Nogawa T."/>
            <person name="Ueki M."/>
            <person name="Sakaki Y."/>
            <person name="Osada H."/>
        </authorList>
    </citation>
    <scope>NUCLEOTIDE SEQUENCE [LARGE SCALE GENOMIC DNA]</scope>
    <source>
        <strain evidence="4 5">SN-593</strain>
    </source>
</reference>
<dbReference type="RefSeq" id="WP_202232853.1">
    <property type="nucleotide sequence ID" value="NZ_AP018365.1"/>
</dbReference>
<dbReference type="AlphaFoldDB" id="A0A7U3VMB7"/>
<feature type="region of interest" description="Disordered" evidence="1">
    <location>
        <begin position="29"/>
        <end position="49"/>
    </location>
</feature>
<evidence type="ECO:0000313" key="5">
    <source>
        <dbReference type="Proteomes" id="UP000595703"/>
    </source>
</evidence>
<dbReference type="Proteomes" id="UP000595703">
    <property type="component" value="Chromosome"/>
</dbReference>
<dbReference type="InterPro" id="IPR006311">
    <property type="entry name" value="TAT_signal"/>
</dbReference>
<name>A0A7U3VMB7_9ACTN</name>
<dbReference type="EMBL" id="AP018365">
    <property type="protein sequence ID" value="BBA96414.1"/>
    <property type="molecule type" value="Genomic_DNA"/>
</dbReference>